<protein>
    <recommendedName>
        <fullName evidence="7">SSD domain-containing protein</fullName>
    </recommendedName>
</protein>
<feature type="transmembrane region" description="Helical" evidence="6">
    <location>
        <begin position="605"/>
        <end position="627"/>
    </location>
</feature>
<evidence type="ECO:0000256" key="3">
    <source>
        <dbReference type="ARBA" id="ARBA00022692"/>
    </source>
</evidence>
<comment type="subcellular location">
    <subcellularLocation>
        <location evidence="1">Cell membrane</location>
        <topology evidence="1">Multi-pass membrane protein</topology>
    </subcellularLocation>
</comment>
<evidence type="ECO:0000256" key="2">
    <source>
        <dbReference type="ARBA" id="ARBA00022475"/>
    </source>
</evidence>
<dbReference type="SUPFAM" id="SSF82866">
    <property type="entry name" value="Multidrug efflux transporter AcrB transmembrane domain"/>
    <property type="match status" value="2"/>
</dbReference>
<evidence type="ECO:0000256" key="5">
    <source>
        <dbReference type="ARBA" id="ARBA00023136"/>
    </source>
</evidence>
<dbReference type="PROSITE" id="PS50156">
    <property type="entry name" value="SSD"/>
    <property type="match status" value="2"/>
</dbReference>
<keyword evidence="4 6" id="KW-1133">Transmembrane helix</keyword>
<name>A0A7W4W2E8_9GAMM</name>
<organism evidence="8 9">
    <name type="scientific">Litorivivens lipolytica</name>
    <dbReference type="NCBI Taxonomy" id="1524264"/>
    <lineage>
        <taxon>Bacteria</taxon>
        <taxon>Pseudomonadati</taxon>
        <taxon>Pseudomonadota</taxon>
        <taxon>Gammaproteobacteria</taxon>
        <taxon>Litorivivens</taxon>
    </lineage>
</organism>
<feature type="transmembrane region" description="Helical" evidence="6">
    <location>
        <begin position="362"/>
        <end position="381"/>
    </location>
</feature>
<keyword evidence="9" id="KW-1185">Reference proteome</keyword>
<feature type="transmembrane region" description="Helical" evidence="6">
    <location>
        <begin position="409"/>
        <end position="426"/>
    </location>
</feature>
<dbReference type="PANTHER" id="PTHR33406:SF12">
    <property type="entry name" value="BLR2997 PROTEIN"/>
    <property type="match status" value="1"/>
</dbReference>
<feature type="transmembrane region" description="Helical" evidence="6">
    <location>
        <begin position="325"/>
        <end position="342"/>
    </location>
</feature>
<evidence type="ECO:0000313" key="9">
    <source>
        <dbReference type="Proteomes" id="UP000537130"/>
    </source>
</evidence>
<evidence type="ECO:0000256" key="1">
    <source>
        <dbReference type="ARBA" id="ARBA00004651"/>
    </source>
</evidence>
<feature type="transmembrane region" description="Helical" evidence="6">
    <location>
        <begin position="735"/>
        <end position="761"/>
    </location>
</feature>
<sequence length="780" mass="86235">MLNAIDRFVVRMGQGIMAHRWLTVILSILLVGWFAYGARYLGFSTDYRVYFGPENPQLKAFDQVQNVYNKNDITMVVIEPPGDTTFNRETLSLVDTFTERAWGLPYVIRIDSVTNFQHTEAEGDDLKVADLVDNPAGLTDAELAAIRAVAINEPLLAGRLSSRDGRVLAVAVTHQYLGKSSMEVTEAVAATRQLRDELLAEYPEHRIYLSGSNMMSNTFAEASMADIQSLYPLMYGLLIVVVYLFLRSVTATAATVVIIVFSTVGAMGLAGYLGISLTSPSAISPIVITTLAVADSVHILVSLFALMREGKSKQEAMVESLRLNFMPVFLTSITTALGLLSINFADSPPLHDLGNISAMGSILAWLLSITLLPALIAIFPVKVPARKGSFMAARMMALGEWTVRNKRPVFWSSALISAALMAMIPLNEANDKFVHYFDERIQFRNDSDFMADNITGLYTMEFSLPAKNGVADPAYLAQLDAFKNWWYENPKVMHVSSVSDIFKRLNKNLHGDDPEWYRLPTERDMAAQYLLLYEFSLPFGLDLNNSINLDKTASRFIVTFEHLKSRETRETLFSGQQWLRDNAPDLAATGVSPAVMFAFIAERNFSSMAVGIPLALLGISVILVLALRSLKFGLVSLVPNLFPMGMAFGLWAIYNGEVNFTMSFSMGVMLGIIVDDTIHFMSKYLRARREQNISPEEAVVHTFRTVGPALLVTSLTLALGFLVLCYSAFYPTASMSLLTVMGIACALITDFLLLPVVLLWADREKASEQTMETACESSAS</sequence>
<keyword evidence="5 6" id="KW-0472">Membrane</keyword>
<dbReference type="PANTHER" id="PTHR33406">
    <property type="entry name" value="MEMBRANE PROTEIN MJ1562-RELATED"/>
    <property type="match status" value="1"/>
</dbReference>
<accession>A0A7W4W2E8</accession>
<feature type="domain" description="SSD" evidence="7">
    <location>
        <begin position="668"/>
        <end position="760"/>
    </location>
</feature>
<feature type="domain" description="SSD" evidence="7">
    <location>
        <begin position="254"/>
        <end position="378"/>
    </location>
</feature>
<gene>
    <name evidence="8" type="ORF">FHR99_000301</name>
</gene>
<feature type="transmembrane region" description="Helical" evidence="6">
    <location>
        <begin position="253"/>
        <end position="275"/>
    </location>
</feature>
<dbReference type="RefSeq" id="WP_183408775.1">
    <property type="nucleotide sequence ID" value="NZ_JACHWY010000001.1"/>
</dbReference>
<keyword evidence="2" id="KW-1003">Cell membrane</keyword>
<dbReference type="Gene3D" id="1.20.1640.10">
    <property type="entry name" value="Multidrug efflux transporter AcrB transmembrane domain"/>
    <property type="match status" value="2"/>
</dbReference>
<keyword evidence="3 6" id="KW-0812">Transmembrane</keyword>
<comment type="caution">
    <text evidence="8">The sequence shown here is derived from an EMBL/GenBank/DDBJ whole genome shotgun (WGS) entry which is preliminary data.</text>
</comment>
<reference evidence="8 9" key="1">
    <citation type="submission" date="2020-08" db="EMBL/GenBank/DDBJ databases">
        <title>Genomic Encyclopedia of Type Strains, Phase III (KMG-III): the genomes of soil and plant-associated and newly described type strains.</title>
        <authorList>
            <person name="Whitman W."/>
        </authorList>
    </citation>
    <scope>NUCLEOTIDE SEQUENCE [LARGE SCALE GENOMIC DNA]</scope>
    <source>
        <strain evidence="8 9">CECT 8654</strain>
    </source>
</reference>
<feature type="transmembrane region" description="Helical" evidence="6">
    <location>
        <begin position="229"/>
        <end position="246"/>
    </location>
</feature>
<dbReference type="EMBL" id="JACHWY010000001">
    <property type="protein sequence ID" value="MBB3046065.1"/>
    <property type="molecule type" value="Genomic_DNA"/>
</dbReference>
<feature type="transmembrane region" description="Helical" evidence="6">
    <location>
        <begin position="21"/>
        <end position="41"/>
    </location>
</feature>
<feature type="transmembrane region" description="Helical" evidence="6">
    <location>
        <begin position="709"/>
        <end position="729"/>
    </location>
</feature>
<evidence type="ECO:0000256" key="6">
    <source>
        <dbReference type="SAM" id="Phobius"/>
    </source>
</evidence>
<proteinExistence type="predicted"/>
<feature type="transmembrane region" description="Helical" evidence="6">
    <location>
        <begin position="281"/>
        <end position="304"/>
    </location>
</feature>
<dbReference type="Pfam" id="PF03176">
    <property type="entry name" value="MMPL"/>
    <property type="match status" value="2"/>
</dbReference>
<dbReference type="InterPro" id="IPR050545">
    <property type="entry name" value="Mycobact_MmpL"/>
</dbReference>
<evidence type="ECO:0000313" key="8">
    <source>
        <dbReference type="EMBL" id="MBB3046065.1"/>
    </source>
</evidence>
<dbReference type="Proteomes" id="UP000537130">
    <property type="component" value="Unassembled WGS sequence"/>
</dbReference>
<feature type="transmembrane region" description="Helical" evidence="6">
    <location>
        <begin position="660"/>
        <end position="681"/>
    </location>
</feature>
<evidence type="ECO:0000259" key="7">
    <source>
        <dbReference type="PROSITE" id="PS50156"/>
    </source>
</evidence>
<feature type="transmembrane region" description="Helical" evidence="6">
    <location>
        <begin position="634"/>
        <end position="654"/>
    </location>
</feature>
<dbReference type="InterPro" id="IPR000731">
    <property type="entry name" value="SSD"/>
</dbReference>
<dbReference type="InterPro" id="IPR004869">
    <property type="entry name" value="MMPL_dom"/>
</dbReference>
<dbReference type="AlphaFoldDB" id="A0A7W4W2E8"/>
<dbReference type="GO" id="GO:0005886">
    <property type="term" value="C:plasma membrane"/>
    <property type="evidence" value="ECO:0007669"/>
    <property type="project" value="UniProtKB-SubCell"/>
</dbReference>
<evidence type="ECO:0000256" key="4">
    <source>
        <dbReference type="ARBA" id="ARBA00022989"/>
    </source>
</evidence>